<keyword evidence="2" id="KW-0053">Apoptosis</keyword>
<dbReference type="SUPFAM" id="SSF52129">
    <property type="entry name" value="Caspase-like"/>
    <property type="match status" value="2"/>
</dbReference>
<dbReference type="EMBL" id="JARQWQ010000033">
    <property type="protein sequence ID" value="KAK2561266.1"/>
    <property type="molecule type" value="Genomic_DNA"/>
</dbReference>
<evidence type="ECO:0000259" key="5">
    <source>
        <dbReference type="PROSITE" id="PS50208"/>
    </source>
</evidence>
<dbReference type="Gene3D" id="3.40.50.1460">
    <property type="match status" value="2"/>
</dbReference>
<dbReference type="AlphaFoldDB" id="A0AAD9QH67"/>
<feature type="domain" description="Caspase family p20" evidence="5">
    <location>
        <begin position="253"/>
        <end position="345"/>
    </location>
</feature>
<name>A0AAD9QH67_ACRCE</name>
<evidence type="ECO:0000256" key="2">
    <source>
        <dbReference type="ARBA" id="ARBA00022703"/>
    </source>
</evidence>
<dbReference type="SMART" id="SM00115">
    <property type="entry name" value="CASc"/>
    <property type="match status" value="2"/>
</dbReference>
<dbReference type="GO" id="GO:0006508">
    <property type="term" value="P:proteolysis"/>
    <property type="evidence" value="ECO:0007669"/>
    <property type="project" value="InterPro"/>
</dbReference>
<dbReference type="PANTHER" id="PTHR48169">
    <property type="entry name" value="DED DOMAIN-CONTAINING PROTEIN"/>
    <property type="match status" value="1"/>
</dbReference>
<reference evidence="6" key="1">
    <citation type="journal article" date="2023" name="G3 (Bethesda)">
        <title>Whole genome assembly and annotation of the endangered Caribbean coral Acropora cervicornis.</title>
        <authorList>
            <person name="Selwyn J.D."/>
            <person name="Vollmer S.V."/>
        </authorList>
    </citation>
    <scope>NUCLEOTIDE SEQUENCE</scope>
    <source>
        <strain evidence="6">K2</strain>
    </source>
</reference>
<dbReference type="InterPro" id="IPR002138">
    <property type="entry name" value="Pept_C14_p10"/>
</dbReference>
<evidence type="ECO:0000259" key="4">
    <source>
        <dbReference type="PROSITE" id="PS50207"/>
    </source>
</evidence>
<feature type="domain" description="Caspase family p20" evidence="5">
    <location>
        <begin position="637"/>
        <end position="751"/>
    </location>
</feature>
<dbReference type="PROSITE" id="PS50208">
    <property type="entry name" value="CASPASE_P20"/>
    <property type="match status" value="2"/>
</dbReference>
<dbReference type="InterPro" id="IPR015917">
    <property type="entry name" value="Pept_C14A"/>
</dbReference>
<evidence type="ECO:0000256" key="1">
    <source>
        <dbReference type="ARBA" id="ARBA00010134"/>
    </source>
</evidence>
<organism evidence="6 7">
    <name type="scientific">Acropora cervicornis</name>
    <name type="common">Staghorn coral</name>
    <dbReference type="NCBI Taxonomy" id="6130"/>
    <lineage>
        <taxon>Eukaryota</taxon>
        <taxon>Metazoa</taxon>
        <taxon>Cnidaria</taxon>
        <taxon>Anthozoa</taxon>
        <taxon>Hexacorallia</taxon>
        <taxon>Scleractinia</taxon>
        <taxon>Astrocoeniina</taxon>
        <taxon>Acroporidae</taxon>
        <taxon>Acropora</taxon>
    </lineage>
</organism>
<keyword evidence="7" id="KW-1185">Reference proteome</keyword>
<proteinExistence type="inferred from homology"/>
<dbReference type="GO" id="GO:0006915">
    <property type="term" value="P:apoptotic process"/>
    <property type="evidence" value="ECO:0007669"/>
    <property type="project" value="UniProtKB-KW"/>
</dbReference>
<comment type="similarity">
    <text evidence="1 3">Belongs to the peptidase C14A family.</text>
</comment>
<evidence type="ECO:0000256" key="3">
    <source>
        <dbReference type="RuleBase" id="RU003971"/>
    </source>
</evidence>
<dbReference type="GO" id="GO:0051604">
    <property type="term" value="P:protein maturation"/>
    <property type="evidence" value="ECO:0007669"/>
    <property type="project" value="UniProtKB-ARBA"/>
</dbReference>
<dbReference type="InterPro" id="IPR029030">
    <property type="entry name" value="Caspase-like_dom_sf"/>
</dbReference>
<evidence type="ECO:0000313" key="7">
    <source>
        <dbReference type="Proteomes" id="UP001249851"/>
    </source>
</evidence>
<evidence type="ECO:0000313" key="6">
    <source>
        <dbReference type="EMBL" id="KAK2561266.1"/>
    </source>
</evidence>
<dbReference type="InterPro" id="IPR001309">
    <property type="entry name" value="Pept_C14_p20"/>
</dbReference>
<accession>A0AAD9QH67</accession>
<dbReference type="PANTHER" id="PTHR48169:SF1">
    <property type="entry name" value="ASTROCYTIC PHOSPHOPROTEIN PEA-15"/>
    <property type="match status" value="1"/>
</dbReference>
<reference evidence="6" key="2">
    <citation type="journal article" date="2023" name="Science">
        <title>Genomic signatures of disease resistance in endangered staghorn corals.</title>
        <authorList>
            <person name="Vollmer S.V."/>
            <person name="Selwyn J.D."/>
            <person name="Despard B.A."/>
            <person name="Roesel C.L."/>
        </authorList>
    </citation>
    <scope>NUCLEOTIDE SEQUENCE</scope>
    <source>
        <strain evidence="6">K2</strain>
    </source>
</reference>
<dbReference type="GO" id="GO:0043067">
    <property type="term" value="P:regulation of programmed cell death"/>
    <property type="evidence" value="ECO:0007669"/>
    <property type="project" value="UniProtKB-ARBA"/>
</dbReference>
<gene>
    <name evidence="6" type="ORF">P5673_015745</name>
</gene>
<feature type="domain" description="Caspase family p10" evidence="4">
    <location>
        <begin position="800"/>
        <end position="858"/>
    </location>
</feature>
<protein>
    <submittedName>
        <fullName evidence="6">Caspase-8</fullName>
    </submittedName>
</protein>
<comment type="caution">
    <text evidence="6">The sequence shown here is derived from an EMBL/GenBank/DDBJ whole genome shotgun (WGS) entry which is preliminary data.</text>
</comment>
<dbReference type="GO" id="GO:0004197">
    <property type="term" value="F:cysteine-type endopeptidase activity"/>
    <property type="evidence" value="ECO:0007669"/>
    <property type="project" value="InterPro"/>
</dbReference>
<dbReference type="GO" id="GO:0005737">
    <property type="term" value="C:cytoplasm"/>
    <property type="evidence" value="ECO:0007669"/>
    <property type="project" value="UniProtKB-ARBA"/>
</dbReference>
<sequence>MSHTESTAWVRGDCYPRHVEVVTRSPLFGNSMAALVDQWRGRAYLSIGLIFPEDRTPCYPQNGECPQLTGKLWGWRSKSGEIYTKTFNSSGNKDLSRQVPIAKHDCTIAAGVELRISHNVKRKTIHFSINGRKQFVSTCNEELNIFYGFVRLSCEDDDSEIQVTLAPTIYDEAPEELEVGSVETAPTNILRDFLISVGRKTHENFSWLLPGHAKCKVKQDLLAENQRLRPYKMNSECPGICLLINNLKDSARDENLLTELFSSLAFNVEVKRRLSMMEINEVAQEFAKRDHSGYDSFVFILLSQCGPGEPIVGVDGREVILKQVMSEFRPCRSASLKNKPKLFFVLKFVDFRTQSKKRRNGGTEFCTDVNIALPNSCNTSLQEVCPEEADFLLACATSPIFKGKKIKQAKLSFTEVRLAVLRIMVNAVRGYHQTYHLLEMLTLLNHWTKKLRDVMMPYVTHTLRHEVRFVHAARLREKANECDFGMACEERILENLIQTANNRALIQKAINKKWNFTEFLAEAAQSEDTSPQQVKEDMTDDKDRTLTIHTEDVSVEVEPDHGTEISVTDENQFKALINRAGKELTLNIEQNKVENPSERATCERPFYSHHKKQDLWGYSKILHRQTDHKFLPCLISQFQENEEGYRKGAEQDDKRLENLFKSLRFRVIIKRNLEKNQIERVAQEYGGRNHDKFAAFFLIVMSHGDDRDCILGVDNRTTSVKALMREFQAERCPSLKGKPKILIIQTCRGSRQCDNKRFDNFVGSINAELDLADNCVGPFSMDSSLSKSVFPTEADFLLAFATELVEVIEKYHGSHHLLDMLTEVTRRVIDHPKREINSAAYRVQVPAPTHTLTKLLFL</sequence>
<dbReference type="Pfam" id="PF00656">
    <property type="entry name" value="Peptidase_C14"/>
    <property type="match status" value="2"/>
</dbReference>
<dbReference type="PROSITE" id="PS50207">
    <property type="entry name" value="CASPASE_P10"/>
    <property type="match status" value="1"/>
</dbReference>
<dbReference type="Proteomes" id="UP001249851">
    <property type="component" value="Unassembled WGS sequence"/>
</dbReference>
<dbReference type="InterPro" id="IPR011600">
    <property type="entry name" value="Pept_C14_caspase"/>
</dbReference>